<evidence type="ECO:0000313" key="1">
    <source>
        <dbReference type="EMBL" id="KKL11851.1"/>
    </source>
</evidence>
<accession>A0A0F9D237</accession>
<organism evidence="1">
    <name type="scientific">marine sediment metagenome</name>
    <dbReference type="NCBI Taxonomy" id="412755"/>
    <lineage>
        <taxon>unclassified sequences</taxon>
        <taxon>metagenomes</taxon>
        <taxon>ecological metagenomes</taxon>
    </lineage>
</organism>
<name>A0A0F9D237_9ZZZZ</name>
<sequence length="84" mass="9340">MSRYTKGHYEDVARVLSMACKRVAYSEGLMPKALPRVREYVGFIAEDFANLFAADNPSTCSHCDKRRGIGTVCPSPCGEHHFEG</sequence>
<gene>
    <name evidence="1" type="ORF">LCGC14_2541600</name>
</gene>
<dbReference type="EMBL" id="LAZR01041493">
    <property type="protein sequence ID" value="KKL11851.1"/>
    <property type="molecule type" value="Genomic_DNA"/>
</dbReference>
<comment type="caution">
    <text evidence="1">The sequence shown here is derived from an EMBL/GenBank/DDBJ whole genome shotgun (WGS) entry which is preliminary data.</text>
</comment>
<proteinExistence type="predicted"/>
<dbReference type="AlphaFoldDB" id="A0A0F9D237"/>
<protein>
    <submittedName>
        <fullName evidence="1">Uncharacterized protein</fullName>
    </submittedName>
</protein>
<feature type="non-terminal residue" evidence="1">
    <location>
        <position position="84"/>
    </location>
</feature>
<reference evidence="1" key="1">
    <citation type="journal article" date="2015" name="Nature">
        <title>Complex archaea that bridge the gap between prokaryotes and eukaryotes.</title>
        <authorList>
            <person name="Spang A."/>
            <person name="Saw J.H."/>
            <person name="Jorgensen S.L."/>
            <person name="Zaremba-Niedzwiedzka K."/>
            <person name="Martijn J."/>
            <person name="Lind A.E."/>
            <person name="van Eijk R."/>
            <person name="Schleper C."/>
            <person name="Guy L."/>
            <person name="Ettema T.J."/>
        </authorList>
    </citation>
    <scope>NUCLEOTIDE SEQUENCE</scope>
</reference>